<dbReference type="Proteomes" id="UP001405405">
    <property type="component" value="Unassembled WGS sequence"/>
</dbReference>
<comment type="caution">
    <text evidence="1">The sequence shown here is derived from an EMBL/GenBank/DDBJ whole genome shotgun (WGS) entry which is preliminary data.</text>
</comment>
<evidence type="ECO:0000313" key="2">
    <source>
        <dbReference type="Proteomes" id="UP001405405"/>
    </source>
</evidence>
<name>A0ABV0CEM6_9NEIS</name>
<sequence>MTQDIKWELVIAVAAFIQPWAIKLFNLIFRRPKLEIYETGRIEIGHSGFGSTINLSGTLRPINKDIFVQLVELKITRLSDSAKKDFKWFAFKSGAISMTNQSPQISIASGFSIPLNAPKQYNIFFASGTFQEDINASLVPFTKKWSMIQTEYFSNLPDEARARPTPAEKTEELFGSLTKTNEAGEFFNHLNELFFWTPGDYKIELITNTTETKPVTKAWSFSISREESQGLKNNAAAIIREACGLGNTYKFIYKTYPTPDTKTSKKPSTK</sequence>
<proteinExistence type="predicted"/>
<gene>
    <name evidence="1" type="ORF">VA599_02695</name>
</gene>
<dbReference type="EMBL" id="JAYFSJ010000002">
    <property type="protein sequence ID" value="MEN7429636.1"/>
    <property type="molecule type" value="Genomic_DNA"/>
</dbReference>
<evidence type="ECO:0000313" key="1">
    <source>
        <dbReference type="EMBL" id="MEN7429636.1"/>
    </source>
</evidence>
<accession>A0ABV0CEM6</accession>
<organism evidence="1 2">
    <name type="scientific">Chromobacterium indicum</name>
    <dbReference type="NCBI Taxonomy" id="3110228"/>
    <lineage>
        <taxon>Bacteria</taxon>
        <taxon>Pseudomonadati</taxon>
        <taxon>Pseudomonadota</taxon>
        <taxon>Betaproteobacteria</taxon>
        <taxon>Neisseriales</taxon>
        <taxon>Chromobacteriaceae</taxon>
        <taxon>Chromobacterium</taxon>
    </lineage>
</organism>
<reference evidence="1 2" key="1">
    <citation type="submission" date="2023-12" db="EMBL/GenBank/DDBJ databases">
        <title>Chromobacterium sp. strain TRC.1.1.SA producing antimicrobial pigment.</title>
        <authorList>
            <person name="Verma N."/>
            <person name="Choksket S."/>
            <person name="Pinnaka A.K."/>
            <person name="Korpole S."/>
        </authorList>
    </citation>
    <scope>NUCLEOTIDE SEQUENCE [LARGE SCALE GENOMIC DNA]</scope>
    <source>
        <strain evidence="1 2">TRC1.1.SA</strain>
    </source>
</reference>
<dbReference type="RefSeq" id="WP_346787588.1">
    <property type="nucleotide sequence ID" value="NZ_JAYFSJ010000002.1"/>
</dbReference>
<protein>
    <submittedName>
        <fullName evidence="1">Uncharacterized protein</fullName>
    </submittedName>
</protein>
<keyword evidence="2" id="KW-1185">Reference proteome</keyword>